<feature type="compositionally biased region" description="Polar residues" evidence="1">
    <location>
        <begin position="200"/>
        <end position="241"/>
    </location>
</feature>
<dbReference type="AlphaFoldDB" id="A0A9Q9AU04"/>
<protein>
    <submittedName>
        <fullName evidence="2">Uncharacterized protein</fullName>
    </submittedName>
</protein>
<feature type="compositionally biased region" description="Polar residues" evidence="1">
    <location>
        <begin position="316"/>
        <end position="335"/>
    </location>
</feature>
<feature type="compositionally biased region" description="Low complexity" evidence="1">
    <location>
        <begin position="338"/>
        <end position="371"/>
    </location>
</feature>
<keyword evidence="3" id="KW-1185">Reference proteome</keyword>
<feature type="compositionally biased region" description="Polar residues" evidence="1">
    <location>
        <begin position="537"/>
        <end position="555"/>
    </location>
</feature>
<feature type="compositionally biased region" description="Low complexity" evidence="1">
    <location>
        <begin position="441"/>
        <end position="452"/>
    </location>
</feature>
<organism evidence="2 3">
    <name type="scientific">Septoria linicola</name>
    <dbReference type="NCBI Taxonomy" id="215465"/>
    <lineage>
        <taxon>Eukaryota</taxon>
        <taxon>Fungi</taxon>
        <taxon>Dikarya</taxon>
        <taxon>Ascomycota</taxon>
        <taxon>Pezizomycotina</taxon>
        <taxon>Dothideomycetes</taxon>
        <taxon>Dothideomycetidae</taxon>
        <taxon>Mycosphaerellales</taxon>
        <taxon>Mycosphaerellaceae</taxon>
        <taxon>Septoria</taxon>
    </lineage>
</organism>
<feature type="compositionally biased region" description="Low complexity" evidence="1">
    <location>
        <begin position="400"/>
        <end position="429"/>
    </location>
</feature>
<dbReference type="Proteomes" id="UP001056384">
    <property type="component" value="Chromosome 7"/>
</dbReference>
<feature type="region of interest" description="Disordered" evidence="1">
    <location>
        <begin position="510"/>
        <end position="555"/>
    </location>
</feature>
<evidence type="ECO:0000313" key="2">
    <source>
        <dbReference type="EMBL" id="USW55115.1"/>
    </source>
</evidence>
<sequence>MAKLLLSFGALALAQVLDDPAITAAPESTEVALFPNDPSATGEPCNKVVCYDYINTCSIRYGGCYPACGNHARPTYSGATCEGGRFRSSFSKSFVTTQTNPCGQKCDYITDSCGNTFGPGCYTSCPGVEPPSYTIPSCDAVVTPAETVYVTPVPAVKVVPLFVPLDALDKRQEDLTVSSDTTPELVATSEAVPTSDLPATITSNFSLDSTPEPSLEGATTTDADILTVESQTTETPTATDIESSAPEATEESTLSSDVEATAPSSTDLLSTASATDELLTTTEATPPDTTSEAALSYTPEPISEGGATIGADLSTIEPQSTEVSAATSIDSSASEITDAPATSSDVDDVSPSSTDFASTTSDATDDIQSTSPETIDQAVASTTEQTASISDIEFVSATSSAAESPTAIEESLSASQETTSSASITETSTPFPAATDNNGLDTAPSTAADSTALKSPSPTVSESTGDNVSTAVSSDPPVTLWTPEPIPDGGATIGADLPTIAPTVYEYTPTADIMDPPQETEDSQAPVASADDFPATDTETSTSSVDGKTSNPALTPSEFVTISDIATEATPSASETLQATGIAISLIPWVIEDPDVWSKFKRWIPARF</sequence>
<proteinExistence type="predicted"/>
<dbReference type="EMBL" id="CP099424">
    <property type="protein sequence ID" value="USW55115.1"/>
    <property type="molecule type" value="Genomic_DNA"/>
</dbReference>
<feature type="compositionally biased region" description="Polar residues" evidence="1">
    <location>
        <begin position="453"/>
        <end position="473"/>
    </location>
</feature>
<evidence type="ECO:0000313" key="3">
    <source>
        <dbReference type="Proteomes" id="UP001056384"/>
    </source>
</evidence>
<evidence type="ECO:0000256" key="1">
    <source>
        <dbReference type="SAM" id="MobiDB-lite"/>
    </source>
</evidence>
<reference evidence="2" key="1">
    <citation type="submission" date="2022-06" db="EMBL/GenBank/DDBJ databases">
        <title>Complete genome sequences of two strains of the flax pathogen Septoria linicola.</title>
        <authorList>
            <person name="Lapalu N."/>
            <person name="Simon A."/>
            <person name="Demenou B."/>
            <person name="Paumier D."/>
            <person name="Guillot M.-P."/>
            <person name="Gout L."/>
            <person name="Valade R."/>
        </authorList>
    </citation>
    <scope>NUCLEOTIDE SEQUENCE</scope>
    <source>
        <strain evidence="2">SE15195</strain>
    </source>
</reference>
<feature type="region of interest" description="Disordered" evidence="1">
    <location>
        <begin position="174"/>
        <end position="372"/>
    </location>
</feature>
<feature type="compositionally biased region" description="Low complexity" evidence="1">
    <location>
        <begin position="242"/>
        <end position="294"/>
    </location>
</feature>
<gene>
    <name evidence="2" type="ORF">Slin15195_G084340</name>
</gene>
<accession>A0A9Q9AU04</accession>
<feature type="region of interest" description="Disordered" evidence="1">
    <location>
        <begin position="400"/>
        <end position="497"/>
    </location>
</feature>
<name>A0A9Q9AU04_9PEZI</name>